<keyword evidence="3" id="KW-1185">Reference proteome</keyword>
<evidence type="ECO:0008006" key="4">
    <source>
        <dbReference type="Google" id="ProtNLM"/>
    </source>
</evidence>
<reference evidence="2 3" key="1">
    <citation type="journal article" date="2018" name="Mycol. Prog.">
        <title>Coniella lustricola, a new species from submerged detritus.</title>
        <authorList>
            <person name="Raudabaugh D.B."/>
            <person name="Iturriaga T."/>
            <person name="Carver A."/>
            <person name="Mondo S."/>
            <person name="Pangilinan J."/>
            <person name="Lipzen A."/>
            <person name="He G."/>
            <person name="Amirebrahimi M."/>
            <person name="Grigoriev I.V."/>
            <person name="Miller A.N."/>
        </authorList>
    </citation>
    <scope>NUCLEOTIDE SEQUENCE [LARGE SCALE GENOMIC DNA]</scope>
    <source>
        <strain evidence="2 3">B22-T-1</strain>
    </source>
</reference>
<feature type="chain" id="PRO_5015406512" description="Secreted protein" evidence="1">
    <location>
        <begin position="23"/>
        <end position="76"/>
    </location>
</feature>
<dbReference type="AlphaFoldDB" id="A0A2T2ZUS5"/>
<organism evidence="2 3">
    <name type="scientific">Coniella lustricola</name>
    <dbReference type="NCBI Taxonomy" id="2025994"/>
    <lineage>
        <taxon>Eukaryota</taxon>
        <taxon>Fungi</taxon>
        <taxon>Dikarya</taxon>
        <taxon>Ascomycota</taxon>
        <taxon>Pezizomycotina</taxon>
        <taxon>Sordariomycetes</taxon>
        <taxon>Sordariomycetidae</taxon>
        <taxon>Diaporthales</taxon>
        <taxon>Schizoparmaceae</taxon>
        <taxon>Coniella</taxon>
    </lineage>
</organism>
<evidence type="ECO:0000256" key="1">
    <source>
        <dbReference type="SAM" id="SignalP"/>
    </source>
</evidence>
<dbReference type="EMBL" id="KZ678662">
    <property type="protein sequence ID" value="PSR77302.1"/>
    <property type="molecule type" value="Genomic_DNA"/>
</dbReference>
<sequence>MLRSRFLLCLVGLASLLRYPHTYTGRRGSRASLTLTLRKARLRGPSPESATNSPRSWAAGDLPCRYISGCWSFGSP</sequence>
<proteinExistence type="predicted"/>
<gene>
    <name evidence="2" type="ORF">BD289DRAFT_445559</name>
</gene>
<name>A0A2T2ZUS5_9PEZI</name>
<feature type="signal peptide" evidence="1">
    <location>
        <begin position="1"/>
        <end position="22"/>
    </location>
</feature>
<evidence type="ECO:0000313" key="3">
    <source>
        <dbReference type="Proteomes" id="UP000241462"/>
    </source>
</evidence>
<dbReference type="Proteomes" id="UP000241462">
    <property type="component" value="Unassembled WGS sequence"/>
</dbReference>
<accession>A0A2T2ZUS5</accession>
<dbReference type="InParanoid" id="A0A2T2ZUS5"/>
<protein>
    <recommendedName>
        <fullName evidence="4">Secreted protein</fullName>
    </recommendedName>
</protein>
<keyword evidence="1" id="KW-0732">Signal</keyword>
<evidence type="ECO:0000313" key="2">
    <source>
        <dbReference type="EMBL" id="PSR77302.1"/>
    </source>
</evidence>